<protein>
    <submittedName>
        <fullName evidence="3">DUF402 domain-containing protein</fullName>
    </submittedName>
</protein>
<evidence type="ECO:0000313" key="3">
    <source>
        <dbReference type="EMBL" id="WNR45431.1"/>
    </source>
</evidence>
<organism evidence="3 4">
    <name type="scientific">Paenibacillus roseopurpureus</name>
    <dbReference type="NCBI Taxonomy" id="2918901"/>
    <lineage>
        <taxon>Bacteria</taxon>
        <taxon>Bacillati</taxon>
        <taxon>Bacillota</taxon>
        <taxon>Bacilli</taxon>
        <taxon>Bacillales</taxon>
        <taxon>Paenibacillaceae</taxon>
        <taxon>Paenibacillus</taxon>
    </lineage>
</organism>
<gene>
    <name evidence="3" type="ORF">MJB10_04665</name>
</gene>
<dbReference type="SUPFAM" id="SSF81301">
    <property type="entry name" value="Nucleotidyltransferase"/>
    <property type="match status" value="1"/>
</dbReference>
<keyword evidence="1" id="KW-0378">Hydrolase</keyword>
<evidence type="ECO:0000259" key="2">
    <source>
        <dbReference type="Pfam" id="PF04167"/>
    </source>
</evidence>
<name>A0AA96LRW7_9BACL</name>
<dbReference type="Gene3D" id="3.30.460.40">
    <property type="match status" value="1"/>
</dbReference>
<dbReference type="AlphaFoldDB" id="A0AA96LRW7"/>
<dbReference type="KEGG" id="proo:MJB10_04665"/>
<dbReference type="InterPro" id="IPR050212">
    <property type="entry name" value="Ntdp-like"/>
</dbReference>
<evidence type="ECO:0000313" key="4">
    <source>
        <dbReference type="Proteomes" id="UP001304650"/>
    </source>
</evidence>
<dbReference type="Proteomes" id="UP001304650">
    <property type="component" value="Chromosome"/>
</dbReference>
<dbReference type="EMBL" id="CP130319">
    <property type="protein sequence ID" value="WNR45431.1"/>
    <property type="molecule type" value="Genomic_DNA"/>
</dbReference>
<proteinExistence type="predicted"/>
<dbReference type="Pfam" id="PF04167">
    <property type="entry name" value="DUF402"/>
    <property type="match status" value="1"/>
</dbReference>
<dbReference type="InterPro" id="IPR043519">
    <property type="entry name" value="NT_sf"/>
</dbReference>
<reference evidence="3" key="1">
    <citation type="submission" date="2022-02" db="EMBL/GenBank/DDBJ databases">
        <title>Paenibacillus sp. MBLB1832 Whole Genome Shotgun Sequencing.</title>
        <authorList>
            <person name="Hwang C.Y."/>
            <person name="Cho E.-S."/>
            <person name="Seo M.-J."/>
        </authorList>
    </citation>
    <scope>NUCLEOTIDE SEQUENCE</scope>
    <source>
        <strain evidence="3">MBLB1832</strain>
    </source>
</reference>
<dbReference type="Gene3D" id="2.40.380.10">
    <property type="entry name" value="FomD-like"/>
    <property type="match status" value="1"/>
</dbReference>
<sequence length="351" mass="40340">MQPDRIHLASVTDKLAECGIPYTLGGSGLLLSLGLIETVNDWDVMVETPQEDVLDALQHYEVEQLACGDFPFGTAYKLLVTHPQGPQVEIIGRLSVYSDKGLCHLPSVPYSVWNGIQVGSPEVWYVAYALMNRREKAEILLAYLKEYGVHHGIIQRMMKEPLPDVIMEELRAFNQITIQALKYGNIPHYAWNTSILEKTDSHIFVLSESGRQLHHFTKDRVFTMPHWTIEFFSFESWFTVSAEVVEGEIVQYYCNINQPAQMKGNTVSFVDLDLDYFHKNGVWTVLDEEEFQSNAIKFAYPEELIQRAEQELIALKQRVSRKEFPFDGAIEKWIHFIPFLILPQRPLHPAP</sequence>
<keyword evidence="4" id="KW-1185">Reference proteome</keyword>
<accession>A0AA96LRW7</accession>
<feature type="domain" description="DUF402" evidence="2">
    <location>
        <begin position="192"/>
        <end position="323"/>
    </location>
</feature>
<dbReference type="PANTHER" id="PTHR39159">
    <property type="match status" value="1"/>
</dbReference>
<dbReference type="InterPro" id="IPR035930">
    <property type="entry name" value="FomD-like_sf"/>
</dbReference>
<dbReference type="GO" id="GO:0016787">
    <property type="term" value="F:hydrolase activity"/>
    <property type="evidence" value="ECO:0007669"/>
    <property type="project" value="UniProtKB-KW"/>
</dbReference>
<dbReference type="SUPFAM" id="SSF159234">
    <property type="entry name" value="FomD-like"/>
    <property type="match status" value="1"/>
</dbReference>
<evidence type="ECO:0000256" key="1">
    <source>
        <dbReference type="ARBA" id="ARBA00022801"/>
    </source>
</evidence>
<dbReference type="RefSeq" id="WP_314802171.1">
    <property type="nucleotide sequence ID" value="NZ_CP130319.1"/>
</dbReference>
<dbReference type="PANTHER" id="PTHR39159:SF1">
    <property type="entry name" value="UPF0374 PROTEIN YGAC"/>
    <property type="match status" value="1"/>
</dbReference>
<dbReference type="InterPro" id="IPR007295">
    <property type="entry name" value="DUF402"/>
</dbReference>